<reference evidence="1" key="1">
    <citation type="submission" date="2018-02" db="EMBL/GenBank/DDBJ databases">
        <title>Rhizophora mucronata_Transcriptome.</title>
        <authorList>
            <person name="Meera S.P."/>
            <person name="Sreeshan A."/>
            <person name="Augustine A."/>
        </authorList>
    </citation>
    <scope>NUCLEOTIDE SEQUENCE</scope>
    <source>
        <tissue evidence="1">Leaf</tissue>
    </source>
</reference>
<evidence type="ECO:0000313" key="1">
    <source>
        <dbReference type="EMBL" id="MBX44296.1"/>
    </source>
</evidence>
<dbReference type="AlphaFoldDB" id="A0A2P2NP81"/>
<protein>
    <submittedName>
        <fullName evidence="1">Uncharacterized protein</fullName>
    </submittedName>
</protein>
<name>A0A2P2NP81_RHIMU</name>
<sequence>MCTNESHIKLTIIRNLYCSNKLFRKSVIVFQGHSIKY</sequence>
<proteinExistence type="predicted"/>
<organism evidence="1">
    <name type="scientific">Rhizophora mucronata</name>
    <name type="common">Asiatic mangrove</name>
    <dbReference type="NCBI Taxonomy" id="61149"/>
    <lineage>
        <taxon>Eukaryota</taxon>
        <taxon>Viridiplantae</taxon>
        <taxon>Streptophyta</taxon>
        <taxon>Embryophyta</taxon>
        <taxon>Tracheophyta</taxon>
        <taxon>Spermatophyta</taxon>
        <taxon>Magnoliopsida</taxon>
        <taxon>eudicotyledons</taxon>
        <taxon>Gunneridae</taxon>
        <taxon>Pentapetalae</taxon>
        <taxon>rosids</taxon>
        <taxon>fabids</taxon>
        <taxon>Malpighiales</taxon>
        <taxon>Rhizophoraceae</taxon>
        <taxon>Rhizophora</taxon>
    </lineage>
</organism>
<accession>A0A2P2NP81</accession>
<dbReference type="EMBL" id="GGEC01063812">
    <property type="protein sequence ID" value="MBX44296.1"/>
    <property type="molecule type" value="Transcribed_RNA"/>
</dbReference>